<dbReference type="Proteomes" id="UP000185469">
    <property type="component" value="Chromosome"/>
</dbReference>
<sequence length="242" mass="25683">MPIPGKTQAERPRRGRGGGREERRARTLAALTDAILDAREPDPPRAAGRADPEATPPTQWAQAPGAEPAAARPDRDPDRDRMPGPEPAGADPGAAPVPDAADLARRLDTLNRVLREQSATLEAMSAQQWRSRLTGPVAQLAALHDELLAEGAADFDYYAAGVEAALAALGVDAERVLPGERFDGRRHAQIGVVDVADPDLDRRIVAPDRPTHVYVFRDGGPTAVAVKAKVRVQRHAPAGTAG</sequence>
<dbReference type="AlphaFoldDB" id="A0A1L7CZQ1"/>
<name>A0A1L7CZQ1_9CORY</name>
<dbReference type="KEGG" id="csph:CSPHI_10590"/>
<keyword evidence="1" id="KW-0175">Coiled coil</keyword>
<dbReference type="EMBL" id="CP009248">
    <property type="protein sequence ID" value="APT91366.1"/>
    <property type="molecule type" value="Genomic_DNA"/>
</dbReference>
<feature type="compositionally biased region" description="Low complexity" evidence="2">
    <location>
        <begin position="87"/>
        <end position="98"/>
    </location>
</feature>
<gene>
    <name evidence="3" type="ORF">CSPHI_10590</name>
</gene>
<evidence type="ECO:0008006" key="5">
    <source>
        <dbReference type="Google" id="ProtNLM"/>
    </source>
</evidence>
<organism evidence="3 4">
    <name type="scientific">Corynebacterium sphenisci DSM 44792</name>
    <dbReference type="NCBI Taxonomy" id="1437874"/>
    <lineage>
        <taxon>Bacteria</taxon>
        <taxon>Bacillati</taxon>
        <taxon>Actinomycetota</taxon>
        <taxon>Actinomycetes</taxon>
        <taxon>Mycobacteriales</taxon>
        <taxon>Corynebacteriaceae</taxon>
        <taxon>Corynebacterium</taxon>
    </lineage>
</organism>
<keyword evidence="4" id="KW-1185">Reference proteome</keyword>
<protein>
    <recommendedName>
        <fullName evidence="5">Nucleotide exchange factor GrpE</fullName>
    </recommendedName>
</protein>
<feature type="region of interest" description="Disordered" evidence="2">
    <location>
        <begin position="1"/>
        <end position="98"/>
    </location>
</feature>
<feature type="coiled-coil region" evidence="1">
    <location>
        <begin position="100"/>
        <end position="127"/>
    </location>
</feature>
<feature type="compositionally biased region" description="Basic and acidic residues" evidence="2">
    <location>
        <begin position="72"/>
        <end position="83"/>
    </location>
</feature>
<evidence type="ECO:0000313" key="4">
    <source>
        <dbReference type="Proteomes" id="UP000185469"/>
    </source>
</evidence>
<reference evidence="3 4" key="1">
    <citation type="submission" date="2014-08" db="EMBL/GenBank/DDBJ databases">
        <title>Complete genome sequence of Corynebacterium sphenisci CECT 5990(T) (=DSM 44792(T)), isolated from healthy wild penguins.</title>
        <authorList>
            <person name="Ruckert C."/>
            <person name="Albersmeier A."/>
            <person name="Winkler A."/>
            <person name="Kalinowski J."/>
        </authorList>
    </citation>
    <scope>NUCLEOTIDE SEQUENCE [LARGE SCALE GENOMIC DNA]</scope>
    <source>
        <strain evidence="3 4">DSM 44792</strain>
    </source>
</reference>
<feature type="compositionally biased region" description="Basic and acidic residues" evidence="2">
    <location>
        <begin position="36"/>
        <end position="52"/>
    </location>
</feature>
<feature type="compositionally biased region" description="Basic and acidic residues" evidence="2">
    <location>
        <begin position="8"/>
        <end position="25"/>
    </location>
</feature>
<dbReference type="STRING" id="1437874.CSPHI_10590"/>
<evidence type="ECO:0000256" key="1">
    <source>
        <dbReference type="SAM" id="Coils"/>
    </source>
</evidence>
<evidence type="ECO:0000256" key="2">
    <source>
        <dbReference type="SAM" id="MobiDB-lite"/>
    </source>
</evidence>
<dbReference type="RefSeq" id="WP_075693049.1">
    <property type="nucleotide sequence ID" value="NZ_CP009248.1"/>
</dbReference>
<evidence type="ECO:0000313" key="3">
    <source>
        <dbReference type="EMBL" id="APT91366.1"/>
    </source>
</evidence>
<proteinExistence type="predicted"/>
<accession>A0A1L7CZQ1</accession>